<feature type="signal peptide" evidence="1">
    <location>
        <begin position="1"/>
        <end position="32"/>
    </location>
</feature>
<organism evidence="2 3">
    <name type="scientific">Thalassoglobus neptunius</name>
    <dbReference type="NCBI Taxonomy" id="1938619"/>
    <lineage>
        <taxon>Bacteria</taxon>
        <taxon>Pseudomonadati</taxon>
        <taxon>Planctomycetota</taxon>
        <taxon>Planctomycetia</taxon>
        <taxon>Planctomycetales</taxon>
        <taxon>Planctomycetaceae</taxon>
        <taxon>Thalassoglobus</taxon>
    </lineage>
</organism>
<dbReference type="InterPro" id="IPR021889">
    <property type="entry name" value="DUF3500"/>
</dbReference>
<dbReference type="PROSITE" id="PS51318">
    <property type="entry name" value="TAT"/>
    <property type="match status" value="1"/>
</dbReference>
<keyword evidence="3" id="KW-1185">Reference proteome</keyword>
<dbReference type="Proteomes" id="UP000317243">
    <property type="component" value="Unassembled WGS sequence"/>
</dbReference>
<name>A0A5C5X4G3_9PLAN</name>
<dbReference type="RefSeq" id="WP_146507911.1">
    <property type="nucleotide sequence ID" value="NZ_SIHI01000001.1"/>
</dbReference>
<reference evidence="2 3" key="1">
    <citation type="submission" date="2019-02" db="EMBL/GenBank/DDBJ databases">
        <title>Deep-cultivation of Planctomycetes and their phenomic and genomic characterization uncovers novel biology.</title>
        <authorList>
            <person name="Wiegand S."/>
            <person name="Jogler M."/>
            <person name="Boedeker C."/>
            <person name="Pinto D."/>
            <person name="Vollmers J."/>
            <person name="Rivas-Marin E."/>
            <person name="Kohn T."/>
            <person name="Peeters S.H."/>
            <person name="Heuer A."/>
            <person name="Rast P."/>
            <person name="Oberbeckmann S."/>
            <person name="Bunk B."/>
            <person name="Jeske O."/>
            <person name="Meyerdierks A."/>
            <person name="Storesund J.E."/>
            <person name="Kallscheuer N."/>
            <person name="Luecker S."/>
            <person name="Lage O.M."/>
            <person name="Pohl T."/>
            <person name="Merkel B.J."/>
            <person name="Hornburger P."/>
            <person name="Mueller R.-W."/>
            <person name="Bruemmer F."/>
            <person name="Labrenz M."/>
            <person name="Spormann A.M."/>
            <person name="Op Den Camp H."/>
            <person name="Overmann J."/>
            <person name="Amann R."/>
            <person name="Jetten M.S.M."/>
            <person name="Mascher T."/>
            <person name="Medema M.H."/>
            <person name="Devos D.P."/>
            <person name="Kaster A.-K."/>
            <person name="Ovreas L."/>
            <person name="Rohde M."/>
            <person name="Galperin M.Y."/>
            <person name="Jogler C."/>
        </authorList>
    </citation>
    <scope>NUCLEOTIDE SEQUENCE [LARGE SCALE GENOMIC DNA]</scope>
    <source>
        <strain evidence="2 3">KOR42</strain>
    </source>
</reference>
<evidence type="ECO:0000313" key="3">
    <source>
        <dbReference type="Proteomes" id="UP000317243"/>
    </source>
</evidence>
<feature type="chain" id="PRO_5022909594" description="DUF3500 domain-containing protein" evidence="1">
    <location>
        <begin position="33"/>
        <end position="316"/>
    </location>
</feature>
<dbReference type="EMBL" id="SIHI01000001">
    <property type="protein sequence ID" value="TWT57886.1"/>
    <property type="molecule type" value="Genomic_DNA"/>
</dbReference>
<proteinExistence type="predicted"/>
<dbReference type="Pfam" id="PF12006">
    <property type="entry name" value="DUF3500"/>
    <property type="match status" value="1"/>
</dbReference>
<protein>
    <recommendedName>
        <fullName evidence="4">DUF3500 domain-containing protein</fullName>
    </recommendedName>
</protein>
<evidence type="ECO:0000313" key="2">
    <source>
        <dbReference type="EMBL" id="TWT57886.1"/>
    </source>
</evidence>
<evidence type="ECO:0000256" key="1">
    <source>
        <dbReference type="SAM" id="SignalP"/>
    </source>
</evidence>
<dbReference type="InterPro" id="IPR006311">
    <property type="entry name" value="TAT_signal"/>
</dbReference>
<comment type="caution">
    <text evidence="2">The sequence shown here is derived from an EMBL/GenBank/DDBJ whole genome shotgun (WGS) entry which is preliminary data.</text>
</comment>
<gene>
    <name evidence="2" type="ORF">KOR42_12530</name>
</gene>
<accession>A0A5C5X4G3</accession>
<sequence precursor="true">MTNFAPRVTRRSFLETAGATALSATLAPSLFAAPSRSSSAETVVQEFYETLSPQQRKEICFGFNSELRKRISANWHVTKPVIGDDFYTDSQQAMIHKIVKGMTSPDGYERLVEQTEFDDGGIDFYSVGIFGNPNEEKFQFELTGRHLTLRADGNSVDKAAFGGPIVYGHGEEGKPEDNIYFYQTQQTNRVFEALDTDQRKAALLKSAPKEAAVLTQKKDPHYPGIQVGTMSDDQKQLVKESLGVLLAPYREEDKAEVMQILEGIGGVDELRLAFYQQGDLASDKVWDIWRIEGPQFVWHFRGAPHVHAYINIGGAF</sequence>
<dbReference type="OrthoDB" id="240568at2"/>
<keyword evidence="1" id="KW-0732">Signal</keyword>
<evidence type="ECO:0008006" key="4">
    <source>
        <dbReference type="Google" id="ProtNLM"/>
    </source>
</evidence>
<dbReference type="AlphaFoldDB" id="A0A5C5X4G3"/>